<sequence length="153" mass="17638">MNQRPSFVYVTYIATTPEKLWEAITQGDFTKQYFFGRSVRSDWREGSAVTYLHPDGELDVFGKVVRCEPHRLLVCTWEVPGDDTPRERPTRVTFKLQPLDSAVKLTLMHEELLDSDYSDETDTFRGLNNGWPAILSNLKSLLETGRTLPFHVE</sequence>
<dbReference type="Gene3D" id="3.30.530.20">
    <property type="match status" value="1"/>
</dbReference>
<organism evidence="3 4">
    <name type="scientific">Paenibacillus gyeongsangnamensis</name>
    <dbReference type="NCBI Taxonomy" id="3388067"/>
    <lineage>
        <taxon>Bacteria</taxon>
        <taxon>Bacillati</taxon>
        <taxon>Bacillota</taxon>
        <taxon>Bacilli</taxon>
        <taxon>Bacillales</taxon>
        <taxon>Paenibacillaceae</taxon>
        <taxon>Paenibacillus</taxon>
    </lineage>
</organism>
<gene>
    <name evidence="3" type="ORF">O9H85_19470</name>
</gene>
<evidence type="ECO:0000256" key="1">
    <source>
        <dbReference type="ARBA" id="ARBA00006817"/>
    </source>
</evidence>
<protein>
    <submittedName>
        <fullName evidence="3">SRPBCC family protein</fullName>
    </submittedName>
</protein>
<dbReference type="InterPro" id="IPR013538">
    <property type="entry name" value="ASHA1/2-like_C"/>
</dbReference>
<dbReference type="SUPFAM" id="SSF55961">
    <property type="entry name" value="Bet v1-like"/>
    <property type="match status" value="1"/>
</dbReference>
<reference evidence="3 4" key="1">
    <citation type="submission" date="2022-12" db="EMBL/GenBank/DDBJ databases">
        <title>Draft genome sequence of Paenibacillus sp. dW9.</title>
        <authorList>
            <person name="Choi E.-W."/>
            <person name="Kim D.-U."/>
        </authorList>
    </citation>
    <scope>NUCLEOTIDE SEQUENCE [LARGE SCALE GENOMIC DNA]</scope>
    <source>
        <strain evidence="4">dW9</strain>
    </source>
</reference>
<dbReference type="EMBL" id="JAQAGZ010000012">
    <property type="protein sequence ID" value="MCZ8514562.1"/>
    <property type="molecule type" value="Genomic_DNA"/>
</dbReference>
<dbReference type="RefSeq" id="WP_269883082.1">
    <property type="nucleotide sequence ID" value="NZ_JAQAGZ010000012.1"/>
</dbReference>
<comment type="caution">
    <text evidence="3">The sequence shown here is derived from an EMBL/GenBank/DDBJ whole genome shotgun (WGS) entry which is preliminary data.</text>
</comment>
<dbReference type="Pfam" id="PF08327">
    <property type="entry name" value="AHSA1"/>
    <property type="match status" value="1"/>
</dbReference>
<accession>A0ABT4QCG4</accession>
<evidence type="ECO:0000313" key="4">
    <source>
        <dbReference type="Proteomes" id="UP001527882"/>
    </source>
</evidence>
<keyword evidence="4" id="KW-1185">Reference proteome</keyword>
<feature type="domain" description="Activator of Hsp90 ATPase homologue 1/2-like C-terminal" evidence="2">
    <location>
        <begin position="15"/>
        <end position="143"/>
    </location>
</feature>
<evidence type="ECO:0000313" key="3">
    <source>
        <dbReference type="EMBL" id="MCZ8514562.1"/>
    </source>
</evidence>
<name>A0ABT4QCG4_9BACL</name>
<dbReference type="CDD" id="cd08893">
    <property type="entry name" value="SRPBCC_CalC_Aha1-like_GntR-HTH"/>
    <property type="match status" value="1"/>
</dbReference>
<comment type="similarity">
    <text evidence="1">Belongs to the AHA1 family.</text>
</comment>
<dbReference type="InterPro" id="IPR023393">
    <property type="entry name" value="START-like_dom_sf"/>
</dbReference>
<dbReference type="Proteomes" id="UP001527882">
    <property type="component" value="Unassembled WGS sequence"/>
</dbReference>
<evidence type="ECO:0000259" key="2">
    <source>
        <dbReference type="Pfam" id="PF08327"/>
    </source>
</evidence>
<proteinExistence type="inferred from homology"/>